<name>A0A9P7EYB3_9AGAM</name>
<dbReference type="RefSeq" id="XP_041288590.1">
    <property type="nucleotide sequence ID" value="XM_041429412.1"/>
</dbReference>
<protein>
    <submittedName>
        <fullName evidence="2">Uncharacterized protein</fullName>
    </submittedName>
</protein>
<dbReference type="OrthoDB" id="2660134at2759"/>
<organism evidence="2 3">
    <name type="scientific">Suillus discolor</name>
    <dbReference type="NCBI Taxonomy" id="1912936"/>
    <lineage>
        <taxon>Eukaryota</taxon>
        <taxon>Fungi</taxon>
        <taxon>Dikarya</taxon>
        <taxon>Basidiomycota</taxon>
        <taxon>Agaricomycotina</taxon>
        <taxon>Agaricomycetes</taxon>
        <taxon>Agaricomycetidae</taxon>
        <taxon>Boletales</taxon>
        <taxon>Suillineae</taxon>
        <taxon>Suillaceae</taxon>
        <taxon>Suillus</taxon>
    </lineage>
</organism>
<dbReference type="Proteomes" id="UP000823399">
    <property type="component" value="Unassembled WGS sequence"/>
</dbReference>
<gene>
    <name evidence="2" type="ORF">F5147DRAFT_368438</name>
</gene>
<evidence type="ECO:0000313" key="3">
    <source>
        <dbReference type="Proteomes" id="UP000823399"/>
    </source>
</evidence>
<keyword evidence="3" id="KW-1185">Reference proteome</keyword>
<sequence length="219" mass="23530">MHRVRLTTPRPEMSASLMPMPVSLSAGNIKFGQPRPFYPPQSCLQRSPTSSTIIIFHPRFHQTMRAFILATALATATIHTVHAMPNSNLAVRSAFPDAAGIPHISHPSHQHNKLYQGKKVGEGEQRMVLNHAAPGSDHLAESHEKQRSSIVRREKKSGRGMFMERTIKNADYGSGSAPAGEAVAHSQPDPAPSPTNTPAAAPGPARISDDTGPPQAAHA</sequence>
<accession>A0A9P7EYB3</accession>
<feature type="compositionally biased region" description="Low complexity" evidence="1">
    <location>
        <begin position="196"/>
        <end position="205"/>
    </location>
</feature>
<dbReference type="EMBL" id="JABBWM010000065">
    <property type="protein sequence ID" value="KAG2097556.1"/>
    <property type="molecule type" value="Genomic_DNA"/>
</dbReference>
<comment type="caution">
    <text evidence="2">The sequence shown here is derived from an EMBL/GenBank/DDBJ whole genome shotgun (WGS) entry which is preliminary data.</text>
</comment>
<evidence type="ECO:0000256" key="1">
    <source>
        <dbReference type="SAM" id="MobiDB-lite"/>
    </source>
</evidence>
<dbReference type="GeneID" id="64691671"/>
<feature type="compositionally biased region" description="Basic and acidic residues" evidence="1">
    <location>
        <begin position="138"/>
        <end position="147"/>
    </location>
</feature>
<evidence type="ECO:0000313" key="2">
    <source>
        <dbReference type="EMBL" id="KAG2097556.1"/>
    </source>
</evidence>
<reference evidence="2" key="1">
    <citation type="journal article" date="2020" name="New Phytol.">
        <title>Comparative genomics reveals dynamic genome evolution in host specialist ectomycorrhizal fungi.</title>
        <authorList>
            <person name="Lofgren L.A."/>
            <person name="Nguyen N.H."/>
            <person name="Vilgalys R."/>
            <person name="Ruytinx J."/>
            <person name="Liao H.L."/>
            <person name="Branco S."/>
            <person name="Kuo A."/>
            <person name="LaButti K."/>
            <person name="Lipzen A."/>
            <person name="Andreopoulos W."/>
            <person name="Pangilinan J."/>
            <person name="Riley R."/>
            <person name="Hundley H."/>
            <person name="Na H."/>
            <person name="Barry K."/>
            <person name="Grigoriev I.V."/>
            <person name="Stajich J.E."/>
            <person name="Kennedy P.G."/>
        </authorList>
    </citation>
    <scope>NUCLEOTIDE SEQUENCE</scope>
    <source>
        <strain evidence="2">FC423</strain>
    </source>
</reference>
<dbReference type="AlphaFoldDB" id="A0A9P7EYB3"/>
<proteinExistence type="predicted"/>
<feature type="region of interest" description="Disordered" evidence="1">
    <location>
        <begin position="132"/>
        <end position="219"/>
    </location>
</feature>